<dbReference type="PIRSF" id="PIRSF017811">
    <property type="entry name" value="CDK_inhib_pln"/>
    <property type="match status" value="1"/>
</dbReference>
<comment type="caution">
    <text evidence="7">The sequence shown here is derived from an EMBL/GenBank/DDBJ whole genome shotgun (WGS) entry which is preliminary data.</text>
</comment>
<gene>
    <name evidence="7" type="ORF">KIW84_034567</name>
</gene>
<comment type="similarity">
    <text evidence="2">Belongs to the CDI family. ICK/KRP subfamily.</text>
</comment>
<reference evidence="7 8" key="1">
    <citation type="journal article" date="2022" name="Nat. Genet.">
        <title>Improved pea reference genome and pan-genome highlight genomic features and evolutionary characteristics.</title>
        <authorList>
            <person name="Yang T."/>
            <person name="Liu R."/>
            <person name="Luo Y."/>
            <person name="Hu S."/>
            <person name="Wang D."/>
            <person name="Wang C."/>
            <person name="Pandey M.K."/>
            <person name="Ge S."/>
            <person name="Xu Q."/>
            <person name="Li N."/>
            <person name="Li G."/>
            <person name="Huang Y."/>
            <person name="Saxena R.K."/>
            <person name="Ji Y."/>
            <person name="Li M."/>
            <person name="Yan X."/>
            <person name="He Y."/>
            <person name="Liu Y."/>
            <person name="Wang X."/>
            <person name="Xiang C."/>
            <person name="Varshney R.K."/>
            <person name="Ding H."/>
            <person name="Gao S."/>
            <person name="Zong X."/>
        </authorList>
    </citation>
    <scope>NUCLEOTIDE SEQUENCE [LARGE SCALE GENOMIC DNA]</scope>
    <source>
        <strain evidence="7 8">cv. Zhongwan 6</strain>
    </source>
</reference>
<dbReference type="Pfam" id="PF02234">
    <property type="entry name" value="CDI"/>
    <property type="match status" value="1"/>
</dbReference>
<proteinExistence type="inferred from homology"/>
<evidence type="ECO:0000256" key="3">
    <source>
        <dbReference type="ARBA" id="ARBA00023013"/>
    </source>
</evidence>
<keyword evidence="3" id="KW-0649">Protein kinase inhibitor</keyword>
<feature type="non-terminal residue" evidence="7">
    <location>
        <position position="1"/>
    </location>
</feature>
<dbReference type="EMBL" id="JAMSHJ010000003">
    <property type="protein sequence ID" value="KAI5430036.1"/>
    <property type="molecule type" value="Genomic_DNA"/>
</dbReference>
<dbReference type="GO" id="GO:0051726">
    <property type="term" value="P:regulation of cell cycle"/>
    <property type="evidence" value="ECO:0007669"/>
    <property type="project" value="InterPro"/>
</dbReference>
<keyword evidence="8" id="KW-1185">Reference proteome</keyword>
<dbReference type="GO" id="GO:0004861">
    <property type="term" value="F:cyclin-dependent protein serine/threonine kinase inhibitor activity"/>
    <property type="evidence" value="ECO:0007669"/>
    <property type="project" value="InterPro"/>
</dbReference>
<evidence type="ECO:0000313" key="7">
    <source>
        <dbReference type="EMBL" id="KAI5430036.1"/>
    </source>
</evidence>
<evidence type="ECO:0000256" key="4">
    <source>
        <dbReference type="ARBA" id="ARBA00023306"/>
    </source>
</evidence>
<sequence length="258" mass="29415">KTQTLKFTIFPPIFPLSSHITQFTLQNRFFSFNFQFFFSMGKYMKKSKTAGDVAAVIMEAPSHATAVGVRTRAKTLALQKSPTSSPQLTDSSAFLQLRSRRLRKVPPPPQPRRENDSVGSLRLRECSIKTFSSLHSVENLGTGNFCAEEVNFDFTVEGSFGENFLEIEGLDRSTRESTPCSLIRDSSAIHTPGSTTRQRTHRIIREHMQRNIPTAYEMDEFFAFAEKQQQAIFMEKYNFDVVNDVPLSGRYEWVPVLH</sequence>
<feature type="domain" description="Cyclin-dependent kinase inhibitor" evidence="6">
    <location>
        <begin position="210"/>
        <end position="256"/>
    </location>
</feature>
<evidence type="ECO:0000256" key="2">
    <source>
        <dbReference type="ARBA" id="ARBA00010274"/>
    </source>
</evidence>
<dbReference type="Proteomes" id="UP001058974">
    <property type="component" value="Chromosome 3"/>
</dbReference>
<dbReference type="InterPro" id="IPR044898">
    <property type="entry name" value="CDI_dom_sf"/>
</dbReference>
<feature type="region of interest" description="Disordered" evidence="5">
    <location>
        <begin position="100"/>
        <end position="119"/>
    </location>
</feature>
<organism evidence="7 8">
    <name type="scientific">Pisum sativum</name>
    <name type="common">Garden pea</name>
    <name type="synonym">Lathyrus oleraceus</name>
    <dbReference type="NCBI Taxonomy" id="3888"/>
    <lineage>
        <taxon>Eukaryota</taxon>
        <taxon>Viridiplantae</taxon>
        <taxon>Streptophyta</taxon>
        <taxon>Embryophyta</taxon>
        <taxon>Tracheophyta</taxon>
        <taxon>Spermatophyta</taxon>
        <taxon>Magnoliopsida</taxon>
        <taxon>eudicotyledons</taxon>
        <taxon>Gunneridae</taxon>
        <taxon>Pentapetalae</taxon>
        <taxon>rosids</taxon>
        <taxon>fabids</taxon>
        <taxon>Fabales</taxon>
        <taxon>Fabaceae</taxon>
        <taxon>Papilionoideae</taxon>
        <taxon>50 kb inversion clade</taxon>
        <taxon>NPAAA clade</taxon>
        <taxon>Hologalegina</taxon>
        <taxon>IRL clade</taxon>
        <taxon>Fabeae</taxon>
        <taxon>Lathyrus</taxon>
    </lineage>
</organism>
<evidence type="ECO:0000259" key="6">
    <source>
        <dbReference type="Pfam" id="PF02234"/>
    </source>
</evidence>
<dbReference type="PANTHER" id="PTHR46776">
    <property type="entry name" value="CYCLIN-DEPENDENT KINASE INHIBITOR 4-RELATED"/>
    <property type="match status" value="1"/>
</dbReference>
<comment type="subcellular location">
    <subcellularLocation>
        <location evidence="1">Nucleus</location>
        <location evidence="1">Nucleoplasm</location>
    </subcellularLocation>
</comment>
<dbReference type="Gramene" id="Psat03G0456700-T1">
    <property type="protein sequence ID" value="KAI5430036.1"/>
    <property type="gene ID" value="KIW84_034567"/>
</dbReference>
<dbReference type="InterPro" id="IPR044275">
    <property type="entry name" value="KRP"/>
</dbReference>
<dbReference type="InterPro" id="IPR003175">
    <property type="entry name" value="CDI_dom"/>
</dbReference>
<dbReference type="Gene3D" id="4.10.365.10">
    <property type="entry name" value="p27"/>
    <property type="match status" value="1"/>
</dbReference>
<dbReference type="GO" id="GO:0005654">
    <property type="term" value="C:nucleoplasm"/>
    <property type="evidence" value="ECO:0007669"/>
    <property type="project" value="UniProtKB-SubCell"/>
</dbReference>
<keyword evidence="4" id="KW-0131">Cell cycle</keyword>
<evidence type="ECO:0000256" key="5">
    <source>
        <dbReference type="SAM" id="MobiDB-lite"/>
    </source>
</evidence>
<name>A0A9D4Y4A5_PEA</name>
<evidence type="ECO:0000313" key="8">
    <source>
        <dbReference type="Proteomes" id="UP001058974"/>
    </source>
</evidence>
<protein>
    <recommendedName>
        <fullName evidence="6">Cyclin-dependent kinase inhibitor domain-containing protein</fullName>
    </recommendedName>
</protein>
<dbReference type="AlphaFoldDB" id="A0A9D4Y4A5"/>
<evidence type="ECO:0000256" key="1">
    <source>
        <dbReference type="ARBA" id="ARBA00004642"/>
    </source>
</evidence>
<accession>A0A9D4Y4A5</accession>